<evidence type="ECO:0000313" key="2">
    <source>
        <dbReference type="EMBL" id="QDY69762.1"/>
    </source>
</evidence>
<organism evidence="2 3">
    <name type="scientific">Qingshengfaniella alkalisoli</name>
    <dbReference type="NCBI Taxonomy" id="2599296"/>
    <lineage>
        <taxon>Bacteria</taxon>
        <taxon>Pseudomonadati</taxon>
        <taxon>Pseudomonadota</taxon>
        <taxon>Alphaproteobacteria</taxon>
        <taxon>Rhodobacterales</taxon>
        <taxon>Paracoccaceae</taxon>
        <taxon>Qingshengfaniella</taxon>
    </lineage>
</organism>
<dbReference type="EMBL" id="CP042261">
    <property type="protein sequence ID" value="QDY69762.1"/>
    <property type="molecule type" value="Genomic_DNA"/>
</dbReference>
<dbReference type="Proteomes" id="UP000318483">
    <property type="component" value="Chromosome"/>
</dbReference>
<keyword evidence="3" id="KW-1185">Reference proteome</keyword>
<dbReference type="KEGG" id="lit:FPZ52_09105"/>
<proteinExistence type="predicted"/>
<feature type="chain" id="PRO_5022767677" evidence="1">
    <location>
        <begin position="20"/>
        <end position="557"/>
    </location>
</feature>
<dbReference type="OrthoDB" id="175605at2"/>
<reference evidence="2 3" key="1">
    <citation type="submission" date="2019-07" db="EMBL/GenBank/DDBJ databases">
        <title>Litoreibacter alkalisoli sp. nov., isolated from saline-alkaline soil.</title>
        <authorList>
            <person name="Wang S."/>
            <person name="Xu L."/>
            <person name="Xing Y.-T."/>
            <person name="Sun J.-Q."/>
        </authorList>
    </citation>
    <scope>NUCLEOTIDE SEQUENCE [LARGE SCALE GENOMIC DNA]</scope>
    <source>
        <strain evidence="2 3">LN3S51</strain>
    </source>
</reference>
<sequence length="557" mass="61485">MKKIFLSICLAVSAQAALAQSTLTPWESAPPLPIVDGVAPVTPENTKKLPSGNALAVSLSPDKTRVNKSIVGPKDDSPEAGLIRRLYRQGRAAGLAGVLYDNRDRKHSNLGDDIFPQISRTEYAEPFKRSGLDYSIGGRLIFSLPTFGNSSTVLRGPGIARSLGRAGSTSQQTAMSAYRLYRSNHIYVYPEHRDHDSEAGDKFSAITPYQIVSQGSSGSDRPFLRAIGLAIAGLTPDTRNRLEAERLLAPTVQMLLRRTMRGINSRDDYLSGRAHRSAYDGKDIRPAALVTLANSLSPEMIPPMVQLRVTRDFQAVPGRDYLARNLDEALFTTPSAIGRTWRSYDYRREIEVSVADTRDPNGLPLSFDWVILRGNPEKIRFTYASTRRDRATIRIDWHDAFTTPYDPDMLTNRVDIGIFANNGHVDSAPAILSVAFPLFQDRHYEPTPNGPRLQRIGYAADDQTFLDPLLWPTAKWTDHLNYDDSGRLDRIRRELPNGVTKLFRPGEASLYDISDGTSAQGGTAVTHIAARGNGGSLKLQMSETAESLFPDGPDSDQ</sequence>
<accession>A0A5B8IUG7</accession>
<evidence type="ECO:0000256" key="1">
    <source>
        <dbReference type="SAM" id="SignalP"/>
    </source>
</evidence>
<dbReference type="AlphaFoldDB" id="A0A5B8IUG7"/>
<feature type="signal peptide" evidence="1">
    <location>
        <begin position="1"/>
        <end position="19"/>
    </location>
</feature>
<name>A0A5B8IUG7_9RHOB</name>
<evidence type="ECO:0000313" key="3">
    <source>
        <dbReference type="Proteomes" id="UP000318483"/>
    </source>
</evidence>
<keyword evidence="1" id="KW-0732">Signal</keyword>
<dbReference type="RefSeq" id="WP_146365139.1">
    <property type="nucleotide sequence ID" value="NZ_CP042261.1"/>
</dbReference>
<gene>
    <name evidence="2" type="ORF">FPZ52_09105</name>
</gene>
<protein>
    <submittedName>
        <fullName evidence="2">Uncharacterized protein</fullName>
    </submittedName>
</protein>